<dbReference type="InterPro" id="IPR029164">
    <property type="entry name" value="PIG-Y"/>
</dbReference>
<keyword evidence="1" id="KW-0472">Membrane</keyword>
<feature type="transmembrane region" description="Helical" evidence="1">
    <location>
        <begin position="75"/>
        <end position="93"/>
    </location>
</feature>
<organism evidence="2">
    <name type="scientific">Cafeteria roenbergensis</name>
    <name type="common">Marine flagellate</name>
    <dbReference type="NCBI Taxonomy" id="33653"/>
    <lineage>
        <taxon>Eukaryota</taxon>
        <taxon>Sar</taxon>
        <taxon>Stramenopiles</taxon>
        <taxon>Bigyra</taxon>
        <taxon>Opalozoa</taxon>
        <taxon>Bicosoecida</taxon>
        <taxon>Cafeteriaceae</taxon>
        <taxon>Cafeteria</taxon>
    </lineage>
</organism>
<sequence>MDGRPAGFISAPTKPLEVVTDSDVFWTRLGGLGMIVVGLTMFVGGLFFIFGSFLLPPSDNPLLEAVRGNHYMAALLPHMFPVMVVFVITNWLAMKLFRHN</sequence>
<protein>
    <submittedName>
        <fullName evidence="2">Uncharacterized protein</fullName>
    </submittedName>
</protein>
<feature type="transmembrane region" description="Helical" evidence="1">
    <location>
        <begin position="32"/>
        <end position="55"/>
    </location>
</feature>
<dbReference type="EMBL" id="HBET01019727">
    <property type="protein sequence ID" value="CAD8568952.1"/>
    <property type="molecule type" value="Transcribed_RNA"/>
</dbReference>
<keyword evidence="1" id="KW-1133">Transmembrane helix</keyword>
<keyword evidence="1" id="KW-0812">Transmembrane</keyword>
<reference evidence="2" key="1">
    <citation type="submission" date="2021-01" db="EMBL/GenBank/DDBJ databases">
        <authorList>
            <person name="Corre E."/>
            <person name="Pelletier E."/>
            <person name="Niang G."/>
            <person name="Scheremetjew M."/>
            <person name="Finn R."/>
            <person name="Kale V."/>
            <person name="Holt S."/>
            <person name="Cochrane G."/>
            <person name="Meng A."/>
            <person name="Brown T."/>
            <person name="Cohen L."/>
        </authorList>
    </citation>
    <scope>NUCLEOTIDE SEQUENCE</scope>
    <source>
        <strain evidence="2">E4-10</strain>
    </source>
</reference>
<gene>
    <name evidence="2" type="ORF">CROE0942_LOCUS13332</name>
</gene>
<evidence type="ECO:0000256" key="1">
    <source>
        <dbReference type="SAM" id="Phobius"/>
    </source>
</evidence>
<dbReference type="AlphaFoldDB" id="A0A7S0K367"/>
<dbReference type="PANTHER" id="PTHR36485:SF1">
    <property type="entry name" value="TRANSMEMBRANE PROTEIN"/>
    <property type="match status" value="1"/>
</dbReference>
<name>A0A7S0K367_CAFRO</name>
<dbReference type="PANTHER" id="PTHR36485">
    <property type="entry name" value="OS01G0939000 PROTEIN"/>
    <property type="match status" value="1"/>
</dbReference>
<accession>A0A7S0K367</accession>
<dbReference type="Pfam" id="PF15159">
    <property type="entry name" value="PIG-Y"/>
    <property type="match status" value="1"/>
</dbReference>
<evidence type="ECO:0000313" key="2">
    <source>
        <dbReference type="EMBL" id="CAD8568952.1"/>
    </source>
</evidence>
<proteinExistence type="predicted"/>